<name>A0ACC3NC07_9PEZI</name>
<dbReference type="EMBL" id="JAUTXU010000057">
    <property type="protein sequence ID" value="KAK3714149.1"/>
    <property type="molecule type" value="Genomic_DNA"/>
</dbReference>
<evidence type="ECO:0000313" key="1">
    <source>
        <dbReference type="EMBL" id="KAK3714149.1"/>
    </source>
</evidence>
<accession>A0ACC3NC07</accession>
<reference evidence="1" key="1">
    <citation type="submission" date="2023-07" db="EMBL/GenBank/DDBJ databases">
        <title>Black Yeasts Isolated from many extreme environments.</title>
        <authorList>
            <person name="Coleine C."/>
            <person name="Stajich J.E."/>
            <person name="Selbmann L."/>
        </authorList>
    </citation>
    <scope>NUCLEOTIDE SEQUENCE</scope>
    <source>
        <strain evidence="1">CCFEE 5714</strain>
    </source>
</reference>
<sequence>MTGDFCGDNYRTATPATHANASVATTVVVSGTTYTSGFAYLSYAGVTAYGCGTPKPAGVLPLPSAELFSYRGHAAAMPIAGDIHWPFNFADLAPNPVPWDAWISQELCYNHQHSPSCQTITQAAYRPYIPYHKAFFDLDPKWSKCGSGAFGIMDPPTALPRAMEIATPTMPTADSRPTSSARPGKDPSEGHLSPTTATPGRKPTHPSQPNPPDPEDPGRSHAAQETPNKQVPSKGHASRPSVVTTARPVDIPQDTAPEKDPEVSYTTKERTEGKTRIITTMIVPTSVLKQGVTTTIGTLPVIAASQEGALSIGTIVVSEGEATTIGKTFVSLGSETLVVGTIPPSQTSAQDQYGALSVLSAAQNEGKPFAEVTLNGEILTVYSGGMIIAPGTTTYVSPHAAGTVRGHIVSVGSDGGLVDSSSFRFASPTKGTTNDEPQTSAALSQAVSQTITAVYGHGTFRTTLLGHLGPSGHTLMTLGSGEFTYSGQNVVEDGTTLAAVLPHRGSDLETQSTFTAHSGHETALPPVVSAPQITTSAQSSRAQATPSDASESDSASTSNAPASFVLTPTFLSIIVALLSMRV</sequence>
<gene>
    <name evidence="1" type="ORF">LTR37_007951</name>
</gene>
<dbReference type="Proteomes" id="UP001281147">
    <property type="component" value="Unassembled WGS sequence"/>
</dbReference>
<keyword evidence="2" id="KW-1185">Reference proteome</keyword>
<comment type="caution">
    <text evidence="1">The sequence shown here is derived from an EMBL/GenBank/DDBJ whole genome shotgun (WGS) entry which is preliminary data.</text>
</comment>
<organism evidence="1 2">
    <name type="scientific">Vermiconidia calcicola</name>
    <dbReference type="NCBI Taxonomy" id="1690605"/>
    <lineage>
        <taxon>Eukaryota</taxon>
        <taxon>Fungi</taxon>
        <taxon>Dikarya</taxon>
        <taxon>Ascomycota</taxon>
        <taxon>Pezizomycotina</taxon>
        <taxon>Dothideomycetes</taxon>
        <taxon>Dothideomycetidae</taxon>
        <taxon>Mycosphaerellales</taxon>
        <taxon>Extremaceae</taxon>
        <taxon>Vermiconidia</taxon>
    </lineage>
</organism>
<proteinExistence type="predicted"/>
<evidence type="ECO:0000313" key="2">
    <source>
        <dbReference type="Proteomes" id="UP001281147"/>
    </source>
</evidence>
<protein>
    <submittedName>
        <fullName evidence="1">Uncharacterized protein</fullName>
    </submittedName>
</protein>